<dbReference type="STRING" id="1907666.DSM25559_4363"/>
<sequence length="51" mass="5818">MARLRFFLTSDHTPEQIVQAVKLTDEILQDLTQRNVGLGSLDMQQVAKLFT</sequence>
<dbReference type="EMBL" id="FMUE01000014">
    <property type="protein sequence ID" value="SCX34062.1"/>
    <property type="molecule type" value="Genomic_DNA"/>
</dbReference>
<evidence type="ECO:0000313" key="1">
    <source>
        <dbReference type="EMBL" id="SCX34062.1"/>
    </source>
</evidence>
<organism evidence="1 2">
    <name type="scientific">Agrobacterium rosae</name>
    <dbReference type="NCBI Taxonomy" id="1972867"/>
    <lineage>
        <taxon>Bacteria</taxon>
        <taxon>Pseudomonadati</taxon>
        <taxon>Pseudomonadota</taxon>
        <taxon>Alphaproteobacteria</taxon>
        <taxon>Hyphomicrobiales</taxon>
        <taxon>Rhizobiaceae</taxon>
        <taxon>Rhizobium/Agrobacterium group</taxon>
        <taxon>Agrobacterium</taxon>
    </lineage>
</organism>
<proteinExistence type="predicted"/>
<accession>A0A1R3U0A1</accession>
<name>A0A1R3U0A1_9HYPH</name>
<dbReference type="AlphaFoldDB" id="A0A1R3U0A1"/>
<evidence type="ECO:0000313" key="2">
    <source>
        <dbReference type="Proteomes" id="UP000187891"/>
    </source>
</evidence>
<dbReference type="Proteomes" id="UP000187891">
    <property type="component" value="Unassembled WGS sequence"/>
</dbReference>
<gene>
    <name evidence="1" type="ORF">DSM25559_4363</name>
</gene>
<protein>
    <submittedName>
        <fullName evidence="1">Uncharacterized protein</fullName>
    </submittedName>
</protein>
<reference evidence="2" key="1">
    <citation type="submission" date="2016-10" db="EMBL/GenBank/DDBJ databases">
        <authorList>
            <person name="Wibberg D."/>
        </authorList>
    </citation>
    <scope>NUCLEOTIDE SEQUENCE [LARGE SCALE GENOMIC DNA]</scope>
</reference>